<name>A0A7C3YH64_9EURY</name>
<dbReference type="SUPFAM" id="SSF100950">
    <property type="entry name" value="NagB/RpiA/CoA transferase-like"/>
    <property type="match status" value="1"/>
</dbReference>
<reference evidence="2" key="1">
    <citation type="journal article" date="2020" name="mSystems">
        <title>Genome- and Community-Level Interaction Insights into Carbon Utilization and Element Cycling Functions of Hydrothermarchaeota in Hydrothermal Sediment.</title>
        <authorList>
            <person name="Zhou Z."/>
            <person name="Liu Y."/>
            <person name="Xu W."/>
            <person name="Pan J."/>
            <person name="Luo Z.H."/>
            <person name="Li M."/>
        </authorList>
    </citation>
    <scope>NUCLEOTIDE SEQUENCE [LARGE SCALE GENOMIC DNA]</scope>
    <source>
        <strain evidence="3">SpSt-62</strain>
        <strain evidence="2">SpSt-97</strain>
    </source>
</reference>
<dbReference type="InterPro" id="IPR037171">
    <property type="entry name" value="NagB/RpiA_transferase-like"/>
</dbReference>
<accession>A0A7C3YH64</accession>
<evidence type="ECO:0000313" key="2">
    <source>
        <dbReference type="EMBL" id="HGE66341.1"/>
    </source>
</evidence>
<organism evidence="2">
    <name type="scientific">Geoglobus ahangari</name>
    <dbReference type="NCBI Taxonomy" id="113653"/>
    <lineage>
        <taxon>Archaea</taxon>
        <taxon>Methanobacteriati</taxon>
        <taxon>Methanobacteriota</taxon>
        <taxon>Archaeoglobi</taxon>
        <taxon>Archaeoglobales</taxon>
        <taxon>Archaeoglobaceae</taxon>
        <taxon>Geoglobus</taxon>
    </lineage>
</organism>
<dbReference type="Gene3D" id="3.40.1080.10">
    <property type="entry name" value="Glutaconate Coenzyme A-transferase"/>
    <property type="match status" value="1"/>
</dbReference>
<dbReference type="EMBL" id="DTPI01000028">
    <property type="protein sequence ID" value="HGE66341.1"/>
    <property type="molecule type" value="Genomic_DNA"/>
</dbReference>
<proteinExistence type="predicted"/>
<evidence type="ECO:0000256" key="1">
    <source>
        <dbReference type="ARBA" id="ARBA00022679"/>
    </source>
</evidence>
<sequence length="270" mass="30292">MKEKLMDAKEAVELIPDGCSITFSGVSMVRKPMGFVAEIIKAKKKDLYLIDREAGMDFDILVAAKCVKKVRAAMVGFEIFGLALNLRRAVEQGEVKFIEETCGAITNAFRAGSQGIPFVPVKGILGTDLVDIHVKEGNWKIIEDPFSGDKMVAVRAVNPDVAVIHVQKADKFGNSSIEGARFEDVYKAKASKRLIITAEEIVPTDYFKQNPEKNTIPYFYVDAVVHMPKGAYPTGCPNYYDPDYDEIRRYVSLCKEGKVEEYIEEFVKRW</sequence>
<dbReference type="GO" id="GO:0008410">
    <property type="term" value="F:CoA-transferase activity"/>
    <property type="evidence" value="ECO:0007669"/>
    <property type="project" value="InterPro"/>
</dbReference>
<dbReference type="Gene3D" id="3.30.30.40">
    <property type="match status" value="1"/>
</dbReference>
<comment type="caution">
    <text evidence="2">The sequence shown here is derived from an EMBL/GenBank/DDBJ whole genome shotgun (WGS) entry which is preliminary data.</text>
</comment>
<gene>
    <name evidence="3" type="ORF">ENT89_02950</name>
    <name evidence="2" type="ORF">ENX77_04360</name>
</gene>
<dbReference type="InterPro" id="IPR004165">
    <property type="entry name" value="CoA_trans_fam_I"/>
</dbReference>
<dbReference type="PANTHER" id="PTHR13707">
    <property type="entry name" value="KETOACID-COENZYME A TRANSFERASE"/>
    <property type="match status" value="1"/>
</dbReference>
<dbReference type="Pfam" id="PF01144">
    <property type="entry name" value="CoA_trans"/>
    <property type="match status" value="1"/>
</dbReference>
<dbReference type="AlphaFoldDB" id="A0A7C3YH64"/>
<dbReference type="EMBL" id="DTAK01000015">
    <property type="protein sequence ID" value="HGU59145.1"/>
    <property type="molecule type" value="Genomic_DNA"/>
</dbReference>
<dbReference type="PANTHER" id="PTHR13707:SF60">
    <property type="entry name" value="ACETATE COA-TRANSFERASE SUBUNIT ALPHA"/>
    <property type="match status" value="1"/>
</dbReference>
<keyword evidence="1 2" id="KW-0808">Transferase</keyword>
<protein>
    <submittedName>
        <fullName evidence="2">CoA transferase subunit A</fullName>
    </submittedName>
</protein>
<evidence type="ECO:0000313" key="3">
    <source>
        <dbReference type="EMBL" id="HGU59145.1"/>
    </source>
</evidence>
<dbReference type="SMART" id="SM00882">
    <property type="entry name" value="CoA_trans"/>
    <property type="match status" value="1"/>
</dbReference>